<dbReference type="PANTHER" id="PTHR48079:SF6">
    <property type="entry name" value="NAD(P)-BINDING DOMAIN-CONTAINING PROTEIN-RELATED"/>
    <property type="match status" value="1"/>
</dbReference>
<dbReference type="SUPFAM" id="SSF51735">
    <property type="entry name" value="NAD(P)-binding Rossmann-fold domains"/>
    <property type="match status" value="1"/>
</dbReference>
<feature type="domain" description="NAD(P)-binding" evidence="1">
    <location>
        <begin position="10"/>
        <end position="198"/>
    </location>
</feature>
<accession>A0A557RU99</accession>
<evidence type="ECO:0000313" key="3">
    <source>
        <dbReference type="Proteomes" id="UP000318349"/>
    </source>
</evidence>
<name>A0A557RU99_9RHOO</name>
<proteinExistence type="predicted"/>
<dbReference type="GO" id="GO:0004029">
    <property type="term" value="F:aldehyde dehydrogenase (NAD+) activity"/>
    <property type="evidence" value="ECO:0007669"/>
    <property type="project" value="TreeGrafter"/>
</dbReference>
<dbReference type="GO" id="GO:0005737">
    <property type="term" value="C:cytoplasm"/>
    <property type="evidence" value="ECO:0007669"/>
    <property type="project" value="TreeGrafter"/>
</dbReference>
<evidence type="ECO:0000259" key="1">
    <source>
        <dbReference type="Pfam" id="PF13460"/>
    </source>
</evidence>
<protein>
    <submittedName>
        <fullName evidence="2">SDR family NAD(P)-dependent oxidoreductase</fullName>
    </submittedName>
</protein>
<dbReference type="InterPro" id="IPR051783">
    <property type="entry name" value="NAD(P)-dependent_oxidoreduct"/>
</dbReference>
<organism evidence="2 3">
    <name type="scientific">Denitromonas halophila</name>
    <dbReference type="NCBI Taxonomy" id="1629404"/>
    <lineage>
        <taxon>Bacteria</taxon>
        <taxon>Pseudomonadati</taxon>
        <taxon>Pseudomonadota</taxon>
        <taxon>Betaproteobacteria</taxon>
        <taxon>Rhodocyclales</taxon>
        <taxon>Zoogloeaceae</taxon>
        <taxon>Denitromonas</taxon>
    </lineage>
</organism>
<dbReference type="InterPro" id="IPR036291">
    <property type="entry name" value="NAD(P)-bd_dom_sf"/>
</dbReference>
<dbReference type="Proteomes" id="UP000318349">
    <property type="component" value="Unassembled WGS sequence"/>
</dbReference>
<evidence type="ECO:0000313" key="2">
    <source>
        <dbReference type="EMBL" id="TVO72899.1"/>
    </source>
</evidence>
<reference evidence="2 3" key="1">
    <citation type="submission" date="2019-07" db="EMBL/GenBank/DDBJ databases">
        <title>The pathways for chlorine oxyanion respiration interact through the shared metabolite chlorate.</title>
        <authorList>
            <person name="Barnum T.P."/>
            <person name="Cheng Y."/>
            <person name="Hill K.A."/>
            <person name="Lucas L.N."/>
            <person name="Carlson H.K."/>
            <person name="Coates J.D."/>
        </authorList>
    </citation>
    <scope>NUCLEOTIDE SEQUENCE [LARGE SCALE GENOMIC DNA]</scope>
    <source>
        <strain evidence="2 3">SFB-1</strain>
    </source>
</reference>
<sequence length="292" mass="32175">MRTILIVGCGDVARRAIPWLAGRFRVIAMIRDDSQRAALRALGARVLVADLDDRRTLRRLSGIADVVLHAAPPPRKGAVDSRTRHLVAALAQGSTVPRRLVYISTTGVYGDCHGAWVSETRPVSPDSDRAGRRVDAERRLRAFGRRCGVSVGILRAPGIYAADRLPLARLERGDPILRPEDDVHTNHIHAEDLARWCAIAVFRGGAGRVWNACDNTRLTMGGYFNTVADHFGLPRPEPLSRAQIAERVSPLTLTFMQESRQIDNARIKRELRAPLMYPDIQSGLAAVSPALH</sequence>
<gene>
    <name evidence="2" type="ORF">FHP89_18050</name>
</gene>
<dbReference type="AlphaFoldDB" id="A0A557RU99"/>
<dbReference type="PANTHER" id="PTHR48079">
    <property type="entry name" value="PROTEIN YEEZ"/>
    <property type="match status" value="1"/>
</dbReference>
<dbReference type="Pfam" id="PF13460">
    <property type="entry name" value="NAD_binding_10"/>
    <property type="match status" value="1"/>
</dbReference>
<dbReference type="Gene3D" id="3.40.50.720">
    <property type="entry name" value="NAD(P)-binding Rossmann-like Domain"/>
    <property type="match status" value="1"/>
</dbReference>
<dbReference type="EMBL" id="VMNI01000020">
    <property type="protein sequence ID" value="TVO72899.1"/>
    <property type="molecule type" value="Genomic_DNA"/>
</dbReference>
<comment type="caution">
    <text evidence="2">The sequence shown here is derived from an EMBL/GenBank/DDBJ whole genome shotgun (WGS) entry which is preliminary data.</text>
</comment>
<dbReference type="InterPro" id="IPR016040">
    <property type="entry name" value="NAD(P)-bd_dom"/>
</dbReference>